<comment type="similarity">
    <text evidence="1">Belongs to the zinc-containing alcohol dehydrogenase family.</text>
</comment>
<sequence length="198" mass="21201">MSNKAAWYTEVKGRPFKVDDAPIPEPKANKIVIRNHAIAINPVDAAIQRLGMLVTEDQLPNILGFDVSGDIVSVGSKVTNFKTGDQVLAMPSSFPANLPRTGTFQLYVVSNTVIVSKNPDSVTYTQASVLPLCMMVAAIRLYSKDTFDLPLPQLNPSPLNKVLLAWGGSSSVGSCAIQGAKAAGKISQGQTTRLDDMR</sequence>
<evidence type="ECO:0000256" key="2">
    <source>
        <dbReference type="ARBA" id="ARBA00011245"/>
    </source>
</evidence>
<dbReference type="InterPro" id="IPR047122">
    <property type="entry name" value="Trans-enoyl_RdTase-like"/>
</dbReference>
<comment type="subunit">
    <text evidence="2">Monomer.</text>
</comment>
<evidence type="ECO:0000313" key="5">
    <source>
        <dbReference type="EMBL" id="KAF2671621.1"/>
    </source>
</evidence>
<dbReference type="AlphaFoldDB" id="A0A6A6UJA7"/>
<dbReference type="EMBL" id="MU004232">
    <property type="protein sequence ID" value="KAF2671621.1"/>
    <property type="molecule type" value="Genomic_DNA"/>
</dbReference>
<evidence type="ECO:0000256" key="3">
    <source>
        <dbReference type="ARBA" id="ARBA00023002"/>
    </source>
</evidence>
<feature type="domain" description="Alcohol dehydrogenase-like N-terminal" evidence="4">
    <location>
        <begin position="28"/>
        <end position="108"/>
    </location>
</feature>
<dbReference type="InterPro" id="IPR011032">
    <property type="entry name" value="GroES-like_sf"/>
</dbReference>
<name>A0A6A6UJA7_9PEZI</name>
<organism evidence="5 6">
    <name type="scientific">Microthyrium microscopicum</name>
    <dbReference type="NCBI Taxonomy" id="703497"/>
    <lineage>
        <taxon>Eukaryota</taxon>
        <taxon>Fungi</taxon>
        <taxon>Dikarya</taxon>
        <taxon>Ascomycota</taxon>
        <taxon>Pezizomycotina</taxon>
        <taxon>Dothideomycetes</taxon>
        <taxon>Dothideomycetes incertae sedis</taxon>
        <taxon>Microthyriales</taxon>
        <taxon>Microthyriaceae</taxon>
        <taxon>Microthyrium</taxon>
    </lineage>
</organism>
<dbReference type="Gene3D" id="3.40.50.720">
    <property type="entry name" value="NAD(P)-binding Rossmann-like Domain"/>
    <property type="match status" value="1"/>
</dbReference>
<keyword evidence="3" id="KW-0560">Oxidoreductase</keyword>
<gene>
    <name evidence="5" type="ORF">BT63DRAFT_175537</name>
</gene>
<accession>A0A6A6UJA7</accession>
<dbReference type="OrthoDB" id="48317at2759"/>
<dbReference type="PANTHER" id="PTHR45348:SF2">
    <property type="entry name" value="ZINC-TYPE ALCOHOL DEHYDROGENASE-LIKE PROTEIN C2E1P3.01"/>
    <property type="match status" value="1"/>
</dbReference>
<dbReference type="InterPro" id="IPR013154">
    <property type="entry name" value="ADH-like_N"/>
</dbReference>
<dbReference type="PANTHER" id="PTHR45348">
    <property type="entry name" value="HYPOTHETICAL OXIDOREDUCTASE (EUROFUNG)"/>
    <property type="match status" value="1"/>
</dbReference>
<evidence type="ECO:0000259" key="4">
    <source>
        <dbReference type="Pfam" id="PF08240"/>
    </source>
</evidence>
<dbReference type="Pfam" id="PF08240">
    <property type="entry name" value="ADH_N"/>
    <property type="match status" value="1"/>
</dbReference>
<dbReference type="GO" id="GO:0016651">
    <property type="term" value="F:oxidoreductase activity, acting on NAD(P)H"/>
    <property type="evidence" value="ECO:0007669"/>
    <property type="project" value="InterPro"/>
</dbReference>
<dbReference type="Gene3D" id="3.90.180.10">
    <property type="entry name" value="Medium-chain alcohol dehydrogenases, catalytic domain"/>
    <property type="match status" value="1"/>
</dbReference>
<evidence type="ECO:0000313" key="6">
    <source>
        <dbReference type="Proteomes" id="UP000799302"/>
    </source>
</evidence>
<proteinExistence type="inferred from homology"/>
<dbReference type="Proteomes" id="UP000799302">
    <property type="component" value="Unassembled WGS sequence"/>
</dbReference>
<reference evidence="5" key="1">
    <citation type="journal article" date="2020" name="Stud. Mycol.">
        <title>101 Dothideomycetes genomes: a test case for predicting lifestyles and emergence of pathogens.</title>
        <authorList>
            <person name="Haridas S."/>
            <person name="Albert R."/>
            <person name="Binder M."/>
            <person name="Bloem J."/>
            <person name="Labutti K."/>
            <person name="Salamov A."/>
            <person name="Andreopoulos B."/>
            <person name="Baker S."/>
            <person name="Barry K."/>
            <person name="Bills G."/>
            <person name="Bluhm B."/>
            <person name="Cannon C."/>
            <person name="Castanera R."/>
            <person name="Culley D."/>
            <person name="Daum C."/>
            <person name="Ezra D."/>
            <person name="Gonzalez J."/>
            <person name="Henrissat B."/>
            <person name="Kuo A."/>
            <person name="Liang C."/>
            <person name="Lipzen A."/>
            <person name="Lutzoni F."/>
            <person name="Magnuson J."/>
            <person name="Mondo S."/>
            <person name="Nolan M."/>
            <person name="Ohm R."/>
            <person name="Pangilinan J."/>
            <person name="Park H.-J."/>
            <person name="Ramirez L."/>
            <person name="Alfaro M."/>
            <person name="Sun H."/>
            <person name="Tritt A."/>
            <person name="Yoshinaga Y."/>
            <person name="Zwiers L.-H."/>
            <person name="Turgeon B."/>
            <person name="Goodwin S."/>
            <person name="Spatafora J."/>
            <person name="Crous P."/>
            <person name="Grigoriev I."/>
        </authorList>
    </citation>
    <scope>NUCLEOTIDE SEQUENCE</scope>
    <source>
        <strain evidence="5">CBS 115976</strain>
    </source>
</reference>
<evidence type="ECO:0000256" key="1">
    <source>
        <dbReference type="ARBA" id="ARBA00008072"/>
    </source>
</evidence>
<protein>
    <submittedName>
        <fullName evidence="5">GroES-like protein</fullName>
    </submittedName>
</protein>
<keyword evidence="6" id="KW-1185">Reference proteome</keyword>
<dbReference type="SUPFAM" id="SSF50129">
    <property type="entry name" value="GroES-like"/>
    <property type="match status" value="1"/>
</dbReference>